<evidence type="ECO:0000256" key="1">
    <source>
        <dbReference type="SAM" id="MobiDB-lite"/>
    </source>
</evidence>
<feature type="region of interest" description="Disordered" evidence="1">
    <location>
        <begin position="267"/>
        <end position="312"/>
    </location>
</feature>
<dbReference type="AlphaFoldDB" id="A0AAV9A728"/>
<dbReference type="EMBL" id="JAUJYN010000012">
    <property type="protein sequence ID" value="KAK1259974.1"/>
    <property type="molecule type" value="Genomic_DNA"/>
</dbReference>
<evidence type="ECO:0000313" key="2">
    <source>
        <dbReference type="EMBL" id="KAK1259974.1"/>
    </source>
</evidence>
<accession>A0AAV9A728</accession>
<evidence type="ECO:0000313" key="3">
    <source>
        <dbReference type="Proteomes" id="UP001179952"/>
    </source>
</evidence>
<proteinExistence type="predicted"/>
<feature type="region of interest" description="Disordered" evidence="1">
    <location>
        <begin position="108"/>
        <end position="177"/>
    </location>
</feature>
<protein>
    <submittedName>
        <fullName evidence="2">Uncharacterized protein</fullName>
    </submittedName>
</protein>
<name>A0AAV9A728_ACOGR</name>
<organism evidence="2 3">
    <name type="scientific">Acorus gramineus</name>
    <name type="common">Dwarf sweet flag</name>
    <dbReference type="NCBI Taxonomy" id="55184"/>
    <lineage>
        <taxon>Eukaryota</taxon>
        <taxon>Viridiplantae</taxon>
        <taxon>Streptophyta</taxon>
        <taxon>Embryophyta</taxon>
        <taxon>Tracheophyta</taxon>
        <taxon>Spermatophyta</taxon>
        <taxon>Magnoliopsida</taxon>
        <taxon>Liliopsida</taxon>
        <taxon>Acoraceae</taxon>
        <taxon>Acorus</taxon>
    </lineage>
</organism>
<keyword evidence="3" id="KW-1185">Reference proteome</keyword>
<reference evidence="2" key="2">
    <citation type="submission" date="2023-06" db="EMBL/GenBank/DDBJ databases">
        <authorList>
            <person name="Ma L."/>
            <person name="Liu K.-W."/>
            <person name="Li Z."/>
            <person name="Hsiao Y.-Y."/>
            <person name="Qi Y."/>
            <person name="Fu T."/>
            <person name="Tang G."/>
            <person name="Zhang D."/>
            <person name="Sun W.-H."/>
            <person name="Liu D.-K."/>
            <person name="Li Y."/>
            <person name="Chen G.-Z."/>
            <person name="Liu X.-D."/>
            <person name="Liao X.-Y."/>
            <person name="Jiang Y.-T."/>
            <person name="Yu X."/>
            <person name="Hao Y."/>
            <person name="Huang J."/>
            <person name="Zhao X.-W."/>
            <person name="Ke S."/>
            <person name="Chen Y.-Y."/>
            <person name="Wu W.-L."/>
            <person name="Hsu J.-L."/>
            <person name="Lin Y.-F."/>
            <person name="Huang M.-D."/>
            <person name="Li C.-Y."/>
            <person name="Huang L."/>
            <person name="Wang Z.-W."/>
            <person name="Zhao X."/>
            <person name="Zhong W.-Y."/>
            <person name="Peng D.-H."/>
            <person name="Ahmad S."/>
            <person name="Lan S."/>
            <person name="Zhang J.-S."/>
            <person name="Tsai W.-C."/>
            <person name="Van De Peer Y."/>
            <person name="Liu Z.-J."/>
        </authorList>
    </citation>
    <scope>NUCLEOTIDE SEQUENCE</scope>
    <source>
        <strain evidence="2">SCP</strain>
        <tissue evidence="2">Leaves</tissue>
    </source>
</reference>
<feature type="compositionally biased region" description="Polar residues" evidence="1">
    <location>
        <begin position="124"/>
        <end position="149"/>
    </location>
</feature>
<sequence length="312" mass="33864">MLANITKTFSYDEAGCVMKPTVEVPNTDEGRKTLATTTTSKGKEKFVPQWIEVSRSITNPKGKQYVDVIDPISTSQPNSMVSPPSANKFTIVQDIPEEDEPLIEATEEKSTPVNIKNNVKHPASSVQPNEASISSTIEGNSAPQTNPIPSTIPPQANHFPSTISPPTNTIPPTLPLTATVIGPSQRILTRSQSSGEPSQTQSMHFVTHENFQSTANNVNQNEIFPPSYLFESPTLLSEVVNLPLVDIPLEIDRFLTSLETPLISHTARVKQGSGRIHKSKHKGGGPPQPPKKNKTISKGAPSGKKSTRSYME</sequence>
<comment type="caution">
    <text evidence="2">The sequence shown here is derived from an EMBL/GenBank/DDBJ whole genome shotgun (WGS) entry which is preliminary data.</text>
</comment>
<reference evidence="2" key="1">
    <citation type="journal article" date="2023" name="Nat. Commun.">
        <title>Diploid and tetraploid genomes of Acorus and the evolution of monocots.</title>
        <authorList>
            <person name="Ma L."/>
            <person name="Liu K.W."/>
            <person name="Li Z."/>
            <person name="Hsiao Y.Y."/>
            <person name="Qi Y."/>
            <person name="Fu T."/>
            <person name="Tang G.D."/>
            <person name="Zhang D."/>
            <person name="Sun W.H."/>
            <person name="Liu D.K."/>
            <person name="Li Y."/>
            <person name="Chen G.Z."/>
            <person name="Liu X.D."/>
            <person name="Liao X.Y."/>
            <person name="Jiang Y.T."/>
            <person name="Yu X."/>
            <person name="Hao Y."/>
            <person name="Huang J."/>
            <person name="Zhao X.W."/>
            <person name="Ke S."/>
            <person name="Chen Y.Y."/>
            <person name="Wu W.L."/>
            <person name="Hsu J.L."/>
            <person name="Lin Y.F."/>
            <person name="Huang M.D."/>
            <person name="Li C.Y."/>
            <person name="Huang L."/>
            <person name="Wang Z.W."/>
            <person name="Zhao X."/>
            <person name="Zhong W.Y."/>
            <person name="Peng D.H."/>
            <person name="Ahmad S."/>
            <person name="Lan S."/>
            <person name="Zhang J.S."/>
            <person name="Tsai W.C."/>
            <person name="Van de Peer Y."/>
            <person name="Liu Z.J."/>
        </authorList>
    </citation>
    <scope>NUCLEOTIDE SEQUENCE</scope>
    <source>
        <strain evidence="2">SCP</strain>
    </source>
</reference>
<gene>
    <name evidence="2" type="ORF">QJS04_geneDACA021417</name>
</gene>
<dbReference type="Proteomes" id="UP001179952">
    <property type="component" value="Unassembled WGS sequence"/>
</dbReference>